<comment type="catalytic activity">
    <reaction evidence="5">
        <text>D-xylose + NADP(+) = D-xylono-1,5-lactone + NADPH + H(+)</text>
        <dbReference type="Rhea" id="RHEA:22000"/>
        <dbReference type="ChEBI" id="CHEBI:15378"/>
        <dbReference type="ChEBI" id="CHEBI:15867"/>
        <dbReference type="ChEBI" id="CHEBI:53455"/>
        <dbReference type="ChEBI" id="CHEBI:57783"/>
        <dbReference type="ChEBI" id="CHEBI:58349"/>
        <dbReference type="EC" id="1.1.1.179"/>
    </reaction>
</comment>
<evidence type="ECO:0000256" key="5">
    <source>
        <dbReference type="ARBA" id="ARBA00049233"/>
    </source>
</evidence>
<dbReference type="Proteomes" id="UP000054270">
    <property type="component" value="Unassembled WGS sequence"/>
</dbReference>
<comment type="similarity">
    <text evidence="1">Belongs to the Gfo/Idh/MocA family.</text>
</comment>
<dbReference type="GO" id="GO:0000166">
    <property type="term" value="F:nucleotide binding"/>
    <property type="evidence" value="ECO:0007669"/>
    <property type="project" value="InterPro"/>
</dbReference>
<protein>
    <recommendedName>
        <fullName evidence="3">D-xylose 1-dehydrogenase (NADP(+), D-xylono-1,5-lactone-forming)</fullName>
        <ecNumber evidence="3">1.1.1.179</ecNumber>
    </recommendedName>
    <alternativeName>
        <fullName evidence="4">D-xylose-NADP dehydrogenase</fullName>
    </alternativeName>
</protein>
<dbReference type="SUPFAM" id="SSF55347">
    <property type="entry name" value="Glyceraldehyde-3-phosphate dehydrogenase-like, C-terminal domain"/>
    <property type="match status" value="1"/>
</dbReference>
<evidence type="ECO:0000313" key="8">
    <source>
        <dbReference type="EMBL" id="KJA28121.1"/>
    </source>
</evidence>
<proteinExistence type="inferred from homology"/>
<feature type="domain" description="GFO/IDH/MocA-like oxidoreductase" evidence="7">
    <location>
        <begin position="150"/>
        <end position="279"/>
    </location>
</feature>
<name>A0A0D2PI12_HYPSF</name>
<evidence type="ECO:0000256" key="3">
    <source>
        <dbReference type="ARBA" id="ARBA00038984"/>
    </source>
</evidence>
<dbReference type="Pfam" id="PF01408">
    <property type="entry name" value="GFO_IDH_MocA"/>
    <property type="match status" value="1"/>
</dbReference>
<dbReference type="InterPro" id="IPR000683">
    <property type="entry name" value="Gfo/Idh/MocA-like_OxRdtase_N"/>
</dbReference>
<dbReference type="Gene3D" id="3.30.360.10">
    <property type="entry name" value="Dihydrodipicolinate Reductase, domain 2"/>
    <property type="match status" value="1"/>
</dbReference>
<dbReference type="InterPro" id="IPR036291">
    <property type="entry name" value="NAD(P)-bd_dom_sf"/>
</dbReference>
<gene>
    <name evidence="8" type="ORF">HYPSUDRAFT_129966</name>
</gene>
<dbReference type="EMBL" id="KN817522">
    <property type="protein sequence ID" value="KJA28121.1"/>
    <property type="molecule type" value="Genomic_DNA"/>
</dbReference>
<organism evidence="8 9">
    <name type="scientific">Hypholoma sublateritium (strain FD-334 SS-4)</name>
    <dbReference type="NCBI Taxonomy" id="945553"/>
    <lineage>
        <taxon>Eukaryota</taxon>
        <taxon>Fungi</taxon>
        <taxon>Dikarya</taxon>
        <taxon>Basidiomycota</taxon>
        <taxon>Agaricomycotina</taxon>
        <taxon>Agaricomycetes</taxon>
        <taxon>Agaricomycetidae</taxon>
        <taxon>Agaricales</taxon>
        <taxon>Agaricineae</taxon>
        <taxon>Strophariaceae</taxon>
        <taxon>Hypholoma</taxon>
    </lineage>
</organism>
<dbReference type="PANTHER" id="PTHR22604">
    <property type="entry name" value="OXIDOREDUCTASES"/>
    <property type="match status" value="1"/>
</dbReference>
<evidence type="ECO:0000256" key="4">
    <source>
        <dbReference type="ARBA" id="ARBA00042988"/>
    </source>
</evidence>
<feature type="domain" description="Gfo/Idh/MocA-like oxidoreductase N-terminal" evidence="6">
    <location>
        <begin position="9"/>
        <end position="138"/>
    </location>
</feature>
<dbReference type="PANTHER" id="PTHR22604:SF105">
    <property type="entry name" value="TRANS-1,2-DIHYDROBENZENE-1,2-DIOL DEHYDROGENASE"/>
    <property type="match status" value="1"/>
</dbReference>
<dbReference type="AlphaFoldDB" id="A0A0D2PI12"/>
<evidence type="ECO:0000256" key="2">
    <source>
        <dbReference type="ARBA" id="ARBA00023002"/>
    </source>
</evidence>
<evidence type="ECO:0000256" key="1">
    <source>
        <dbReference type="ARBA" id="ARBA00010928"/>
    </source>
</evidence>
<accession>A0A0D2PI12</accession>
<dbReference type="Pfam" id="PF22725">
    <property type="entry name" value="GFO_IDH_MocA_C3"/>
    <property type="match status" value="1"/>
</dbReference>
<keyword evidence="9" id="KW-1185">Reference proteome</keyword>
<keyword evidence="2" id="KW-0560">Oxidoreductase</keyword>
<dbReference type="STRING" id="945553.A0A0D2PI12"/>
<dbReference type="InterPro" id="IPR055170">
    <property type="entry name" value="GFO_IDH_MocA-like_dom"/>
</dbReference>
<evidence type="ECO:0000259" key="7">
    <source>
        <dbReference type="Pfam" id="PF22725"/>
    </source>
</evidence>
<sequence length="359" mass="39605">MAEIKPFAFRWGIISTGFIAACFVKDLLVDPETRDVRDVVHHVAAVGSRTAAKAQEFIDKVAGGNKDIKAYGSYDEVFADKDVDGVYIGTPHTFHYENALQAIKAGKHVLCEKPVTCNVAELHSLIAAAKEHDVFLMEALWTRFQPLSLEVKRIAEEGALGLPVLLHADLSGNFDIHNIPLTHRILDPHLGGGALLDIGPYPLFWAILALYEHPDNEHANPTNVVGSMLKTPLTPVDSSTVFSLTFAAAKLCAQASLSCSITLNSMEPGVTIRFERGSILISSPIYCPKEFTVQYLGKDGKLEREEKKTFEYAGGGWHFQADEVARCVRDGRTESLLWGHDKSLLEMSIFDEVGVYFYL</sequence>
<dbReference type="InterPro" id="IPR050984">
    <property type="entry name" value="Gfo/Idh/MocA_domain"/>
</dbReference>
<dbReference type="EC" id="1.1.1.179" evidence="3"/>
<dbReference type="Gene3D" id="3.40.50.720">
    <property type="entry name" value="NAD(P)-binding Rossmann-like Domain"/>
    <property type="match status" value="1"/>
</dbReference>
<dbReference type="OrthoDB" id="2129491at2759"/>
<evidence type="ECO:0000259" key="6">
    <source>
        <dbReference type="Pfam" id="PF01408"/>
    </source>
</evidence>
<dbReference type="OMA" id="WHFEADE"/>
<evidence type="ECO:0000313" key="9">
    <source>
        <dbReference type="Proteomes" id="UP000054270"/>
    </source>
</evidence>
<reference evidence="9" key="1">
    <citation type="submission" date="2014-04" db="EMBL/GenBank/DDBJ databases">
        <title>Evolutionary Origins and Diversification of the Mycorrhizal Mutualists.</title>
        <authorList>
            <consortium name="DOE Joint Genome Institute"/>
            <consortium name="Mycorrhizal Genomics Consortium"/>
            <person name="Kohler A."/>
            <person name="Kuo A."/>
            <person name="Nagy L.G."/>
            <person name="Floudas D."/>
            <person name="Copeland A."/>
            <person name="Barry K.W."/>
            <person name="Cichocki N."/>
            <person name="Veneault-Fourrey C."/>
            <person name="LaButti K."/>
            <person name="Lindquist E.A."/>
            <person name="Lipzen A."/>
            <person name="Lundell T."/>
            <person name="Morin E."/>
            <person name="Murat C."/>
            <person name="Riley R."/>
            <person name="Ohm R."/>
            <person name="Sun H."/>
            <person name="Tunlid A."/>
            <person name="Henrissat B."/>
            <person name="Grigoriev I.V."/>
            <person name="Hibbett D.S."/>
            <person name="Martin F."/>
        </authorList>
    </citation>
    <scope>NUCLEOTIDE SEQUENCE [LARGE SCALE GENOMIC DNA]</scope>
    <source>
        <strain evidence="9">FD-334 SS-4</strain>
    </source>
</reference>
<dbReference type="PROSITE" id="PS51257">
    <property type="entry name" value="PROKAR_LIPOPROTEIN"/>
    <property type="match status" value="1"/>
</dbReference>
<dbReference type="GO" id="GO:0047837">
    <property type="term" value="F:D-xylose 1-dehydrogenase (NADP+) activity"/>
    <property type="evidence" value="ECO:0007669"/>
    <property type="project" value="UniProtKB-EC"/>
</dbReference>
<dbReference type="SUPFAM" id="SSF51735">
    <property type="entry name" value="NAD(P)-binding Rossmann-fold domains"/>
    <property type="match status" value="1"/>
</dbReference>